<keyword evidence="2" id="KW-1185">Reference proteome</keyword>
<gene>
    <name evidence="1" type="ORF">ACFQ3W_00950</name>
</gene>
<evidence type="ECO:0000313" key="2">
    <source>
        <dbReference type="Proteomes" id="UP001597262"/>
    </source>
</evidence>
<evidence type="ECO:0000313" key="1">
    <source>
        <dbReference type="EMBL" id="MFD1174873.1"/>
    </source>
</evidence>
<reference evidence="2" key="1">
    <citation type="journal article" date="2019" name="Int. J. Syst. Evol. Microbiol.">
        <title>The Global Catalogue of Microorganisms (GCM) 10K type strain sequencing project: providing services to taxonomists for standard genome sequencing and annotation.</title>
        <authorList>
            <consortium name="The Broad Institute Genomics Platform"/>
            <consortium name="The Broad Institute Genome Sequencing Center for Infectious Disease"/>
            <person name="Wu L."/>
            <person name="Ma J."/>
        </authorList>
    </citation>
    <scope>NUCLEOTIDE SEQUENCE [LARGE SCALE GENOMIC DNA]</scope>
    <source>
        <strain evidence="2">CCUG 59189</strain>
    </source>
</reference>
<dbReference type="EMBL" id="JBHTLM010000001">
    <property type="protein sequence ID" value="MFD1174873.1"/>
    <property type="molecule type" value="Genomic_DNA"/>
</dbReference>
<organism evidence="1 2">
    <name type="scientific">Paenibacillus puldeungensis</name>
    <dbReference type="NCBI Taxonomy" id="696536"/>
    <lineage>
        <taxon>Bacteria</taxon>
        <taxon>Bacillati</taxon>
        <taxon>Bacillota</taxon>
        <taxon>Bacilli</taxon>
        <taxon>Bacillales</taxon>
        <taxon>Paenibacillaceae</taxon>
        <taxon>Paenibacillus</taxon>
    </lineage>
</organism>
<dbReference type="SUPFAM" id="SSF50969">
    <property type="entry name" value="YVTN repeat-like/Quinoprotein amine dehydrogenase"/>
    <property type="match status" value="1"/>
</dbReference>
<sequence length="581" mass="63185">MVITDPLDGREKLVLSNYAMGETGSILFIDTESGEGESIKLPKGPGAWGLVNWHNEKLVVGTCVDQAYLHVLDLRARKWSETLEPQGEAYFWGMTLGSDGKVYGGTYPGCSLLQYDPVNHTLNNLGKVSANTGNQYSRPVWGEAPGYILVNYGFDTCGMKAYRIESGEFVDFGAPGSQIKWVTSELICAENGDNGRLIYYDAATLQPLTETIPAQLIPRLTVTLPNGQSIPVRQLADNRLAGVRGQEYFIVATPEHHSEGNEDTVVVVLKPIPVEAPPTAIFTLQSDGKELLWGSSGFGQTIFSFDPVGGTFWNSPSVCDAGGEVYGVQFIRDCLFLSSYVGGDHVVYDPAKPWDQLNNLNPQTLRSVGPELIRPEGRSVIGPDGGFWTGWSAKYGVYGGGLSRVDPVTFEVECWLDPVPQQQIAGVASDDKFIYFTTNGGASGLPHRAVPCRFGIWAPGKGLVHEEIFPEEQEAGNAIVALGGKVACGVGARICIFDRESRSFIHTASVENSCQWLVAIDSQTAGAFCGDQYWEVDVDTGVSRFVCTLPGFVRAAVIHSGKLYFAVNADLYVFHRLIPKR</sequence>
<protein>
    <submittedName>
        <fullName evidence="1">Uncharacterized protein</fullName>
    </submittedName>
</protein>
<name>A0ABW3RQW8_9BACL</name>
<accession>A0ABW3RQW8</accession>
<proteinExistence type="predicted"/>
<dbReference type="Proteomes" id="UP001597262">
    <property type="component" value="Unassembled WGS sequence"/>
</dbReference>
<comment type="caution">
    <text evidence="1">The sequence shown here is derived from an EMBL/GenBank/DDBJ whole genome shotgun (WGS) entry which is preliminary data.</text>
</comment>
<dbReference type="SUPFAM" id="SSF82171">
    <property type="entry name" value="DPP6 N-terminal domain-like"/>
    <property type="match status" value="1"/>
</dbReference>
<dbReference type="InterPro" id="IPR011044">
    <property type="entry name" value="Quino_amine_DH_bsu"/>
</dbReference>